<organism evidence="1 2">
    <name type="scientific">Pseudoalteromonas rhizosphaerae</name>
    <dbReference type="NCBI Taxonomy" id="2518973"/>
    <lineage>
        <taxon>Bacteria</taxon>
        <taxon>Pseudomonadati</taxon>
        <taxon>Pseudomonadota</taxon>
        <taxon>Gammaproteobacteria</taxon>
        <taxon>Alteromonadales</taxon>
        <taxon>Pseudoalteromonadaceae</taxon>
        <taxon>Pseudoalteromonas</taxon>
    </lineage>
</organism>
<dbReference type="InterPro" id="IPR050583">
    <property type="entry name" value="Mycobacterial_A85_antigen"/>
</dbReference>
<accession>A0ABW8L3I1</accession>
<dbReference type="Pfam" id="PF00756">
    <property type="entry name" value="Esterase"/>
    <property type="match status" value="1"/>
</dbReference>
<dbReference type="InterPro" id="IPR000801">
    <property type="entry name" value="Esterase-like"/>
</dbReference>
<keyword evidence="1" id="KW-0378">Hydrolase</keyword>
<dbReference type="PANTHER" id="PTHR48098:SF6">
    <property type="entry name" value="FERRI-BACILLIBACTIN ESTERASE BESA"/>
    <property type="match status" value="1"/>
</dbReference>
<proteinExistence type="predicted"/>
<dbReference type="EMBL" id="JBJDOT010000028">
    <property type="protein sequence ID" value="MFK3865720.1"/>
    <property type="molecule type" value="Genomic_DNA"/>
</dbReference>
<dbReference type="RefSeq" id="WP_404676086.1">
    <property type="nucleotide sequence ID" value="NZ_JBJDOT010000028.1"/>
</dbReference>
<protein>
    <submittedName>
        <fullName evidence="1">Alpha/beta hydrolase</fullName>
    </submittedName>
</protein>
<gene>
    <name evidence="1" type="ORF">ACI2JU_17855</name>
</gene>
<dbReference type="InterPro" id="IPR029058">
    <property type="entry name" value="AB_hydrolase_fold"/>
</dbReference>
<dbReference type="Proteomes" id="UP001620262">
    <property type="component" value="Unassembled WGS sequence"/>
</dbReference>
<dbReference type="GO" id="GO:0016787">
    <property type="term" value="F:hydrolase activity"/>
    <property type="evidence" value="ECO:0007669"/>
    <property type="project" value="UniProtKB-KW"/>
</dbReference>
<dbReference type="Gene3D" id="3.40.50.1820">
    <property type="entry name" value="alpha/beta hydrolase"/>
    <property type="match status" value="1"/>
</dbReference>
<dbReference type="PANTHER" id="PTHR48098">
    <property type="entry name" value="ENTEROCHELIN ESTERASE-RELATED"/>
    <property type="match status" value="1"/>
</dbReference>
<dbReference type="SUPFAM" id="SSF53474">
    <property type="entry name" value="alpha/beta-Hydrolases"/>
    <property type="match status" value="1"/>
</dbReference>
<reference evidence="1 2" key="1">
    <citation type="submission" date="2024-11" db="EMBL/GenBank/DDBJ databases">
        <title>The Natural Products Discovery Center: Release of the First 8490 Sequenced Strains for Exploring Actinobacteria Biosynthetic Diversity.</title>
        <authorList>
            <person name="Kalkreuter E."/>
            <person name="Kautsar S.A."/>
            <person name="Yang D."/>
            <person name="Bader C.D."/>
            <person name="Teijaro C.N."/>
            <person name="Fluegel L."/>
            <person name="Davis C.M."/>
            <person name="Simpson J.R."/>
            <person name="Lauterbach L."/>
            <person name="Steele A.D."/>
            <person name="Gui C."/>
            <person name="Meng S."/>
            <person name="Li G."/>
            <person name="Viehrig K."/>
            <person name="Ye F."/>
            <person name="Su P."/>
            <person name="Kiefer A.F."/>
            <person name="Nichols A."/>
            <person name="Cepeda A.J."/>
            <person name="Yan W."/>
            <person name="Fan B."/>
            <person name="Jiang Y."/>
            <person name="Adhikari A."/>
            <person name="Zheng C.-J."/>
            <person name="Schuster L."/>
            <person name="Cowan T.M."/>
            <person name="Smanski M.J."/>
            <person name="Chevrette M.G."/>
            <person name="De Carvalho L.P.S."/>
            <person name="Shen B."/>
        </authorList>
    </citation>
    <scope>NUCLEOTIDE SEQUENCE [LARGE SCALE GENOMIC DNA]</scope>
    <source>
        <strain evidence="1 2">NPDC078403</strain>
    </source>
</reference>
<name>A0ABW8L3I1_9GAMM</name>
<comment type="caution">
    <text evidence="1">The sequence shown here is derived from an EMBL/GenBank/DDBJ whole genome shotgun (WGS) entry which is preliminary data.</text>
</comment>
<keyword evidence="2" id="KW-1185">Reference proteome</keyword>
<evidence type="ECO:0000313" key="2">
    <source>
        <dbReference type="Proteomes" id="UP001620262"/>
    </source>
</evidence>
<evidence type="ECO:0000313" key="1">
    <source>
        <dbReference type="EMBL" id="MFK3865720.1"/>
    </source>
</evidence>
<sequence length="374" mass="43399">MNISIIVIMSLFSFNALASIFVEKNNVDSVGIIHSVKFDKHQSINIYLPDGYVESHDRYPVIYVVDGEKYFLHSIAYQKTLISESKTPPFIVVGINTKNIERREVLDTKSAEFMATLQNQIISYVDKNYRTHDMRLYFGWEMGGGFALDLLTNKPELFDAYFLASSTHFTKERLDSVSQLLKSKTPISEFFYYTLGSVESWSLGSHKALAEIFTYNTKKEFKWEFKLSTSDDHYTTPFDTFNNGLALYFHDYSPIRFYSLNEFETFGGMSALKAHYKKRGEHYQISADIHDETKHYLLNQAINENNFSFFKQLIMEFDGFIENFNYSSGFIVKVGRFYSKNNDINNAISLYRTELLKHPGSAELKEELIKLSNE</sequence>